<dbReference type="NCBIfam" id="TIGR00093">
    <property type="entry name" value="pseudouridine synthase"/>
    <property type="match status" value="1"/>
</dbReference>
<dbReference type="EMBL" id="PEYM01000143">
    <property type="protein sequence ID" value="PIS28231.1"/>
    <property type="molecule type" value="Genomic_DNA"/>
</dbReference>
<gene>
    <name evidence="7" type="ORF">COT42_08675</name>
</gene>
<dbReference type="Proteomes" id="UP000231343">
    <property type="component" value="Unassembled WGS sequence"/>
</dbReference>
<comment type="similarity">
    <text evidence="1 5">Belongs to the pseudouridine synthase RsuA family.</text>
</comment>
<dbReference type="GO" id="GO:0000455">
    <property type="term" value="P:enzyme-directed rRNA pseudouridine synthesis"/>
    <property type="evidence" value="ECO:0007669"/>
    <property type="project" value="UniProtKB-ARBA"/>
</dbReference>
<protein>
    <recommendedName>
        <fullName evidence="5">Pseudouridine synthase</fullName>
        <ecNumber evidence="5">5.4.99.-</ecNumber>
    </recommendedName>
</protein>
<proteinExistence type="inferred from homology"/>
<dbReference type="InterPro" id="IPR042092">
    <property type="entry name" value="PsdUridine_s_RsuA/RluB/E/F_cat"/>
</dbReference>
<dbReference type="CDD" id="cd02870">
    <property type="entry name" value="PseudoU_synth_RsuA_like"/>
    <property type="match status" value="1"/>
</dbReference>
<dbReference type="PROSITE" id="PS50889">
    <property type="entry name" value="S4"/>
    <property type="match status" value="1"/>
</dbReference>
<dbReference type="AlphaFoldDB" id="A0A2H0XTR2"/>
<sequence length="234" mass="26594">MVETGLRLQKYLADCGVASRRASETLITAGKVKVNGQVVTKLGTKINPGSDRVEVQGKRVRYEGKKIYLKLNKPRGVVSACSDPKERTVIDLIKDVSERLYPIGRLDKDSEGLILLTNDGELANRLMHPRYEHEKEYVVTVQFPIFYRQLERLEAGVIIDEKQTLPAKVNQVGSRRFHLILKEGRNRQVRKMVEAVGNKVVRLKRIRIGSIGLGDLRPGEYDCLTRSEIERNSR</sequence>
<dbReference type="SMART" id="SM00363">
    <property type="entry name" value="S4"/>
    <property type="match status" value="1"/>
</dbReference>
<dbReference type="FunFam" id="3.30.70.1560:FF:000001">
    <property type="entry name" value="Pseudouridine synthase"/>
    <property type="match status" value="1"/>
</dbReference>
<dbReference type="FunFam" id="3.10.290.10:FF:000003">
    <property type="entry name" value="Pseudouridine synthase"/>
    <property type="match status" value="1"/>
</dbReference>
<evidence type="ECO:0000256" key="4">
    <source>
        <dbReference type="PROSITE-ProRule" id="PRU00182"/>
    </source>
</evidence>
<dbReference type="InterPro" id="IPR006145">
    <property type="entry name" value="PsdUridine_synth_RsuA/RluA"/>
</dbReference>
<dbReference type="PANTHER" id="PTHR47683:SF2">
    <property type="entry name" value="RNA-BINDING S4 DOMAIN-CONTAINING PROTEIN"/>
    <property type="match status" value="1"/>
</dbReference>
<name>A0A2H0XTR2_UNCSA</name>
<dbReference type="GO" id="GO:0003723">
    <property type="term" value="F:RNA binding"/>
    <property type="evidence" value="ECO:0007669"/>
    <property type="project" value="UniProtKB-KW"/>
</dbReference>
<dbReference type="InterPro" id="IPR050343">
    <property type="entry name" value="RsuA_PseudoU_synthase"/>
</dbReference>
<evidence type="ECO:0000256" key="5">
    <source>
        <dbReference type="RuleBase" id="RU003887"/>
    </source>
</evidence>
<accession>A0A2H0XTR2</accession>
<evidence type="ECO:0000256" key="2">
    <source>
        <dbReference type="ARBA" id="ARBA00022884"/>
    </source>
</evidence>
<dbReference type="Gene3D" id="3.30.70.1560">
    <property type="entry name" value="Alpha-L RNA-binding motif"/>
    <property type="match status" value="1"/>
</dbReference>
<dbReference type="SUPFAM" id="SSF55120">
    <property type="entry name" value="Pseudouridine synthase"/>
    <property type="match status" value="1"/>
</dbReference>
<comment type="caution">
    <text evidence="7">The sequence shown here is derived from an EMBL/GenBank/DDBJ whole genome shotgun (WGS) entry which is preliminary data.</text>
</comment>
<dbReference type="InterPro" id="IPR036986">
    <property type="entry name" value="S4_RNA-bd_sf"/>
</dbReference>
<reference evidence="7 8" key="1">
    <citation type="submission" date="2017-09" db="EMBL/GenBank/DDBJ databases">
        <title>Depth-based differentiation of microbial function through sediment-hosted aquifers and enrichment of novel symbionts in the deep terrestrial subsurface.</title>
        <authorList>
            <person name="Probst A.J."/>
            <person name="Ladd B."/>
            <person name="Jarett J.K."/>
            <person name="Geller-Mcgrath D.E."/>
            <person name="Sieber C.M."/>
            <person name="Emerson J.B."/>
            <person name="Anantharaman K."/>
            <person name="Thomas B.C."/>
            <person name="Malmstrom R."/>
            <person name="Stieglmeier M."/>
            <person name="Klingl A."/>
            <person name="Woyke T."/>
            <person name="Ryan C.M."/>
            <person name="Banfield J.F."/>
        </authorList>
    </citation>
    <scope>NUCLEOTIDE SEQUENCE [LARGE SCALE GENOMIC DNA]</scope>
    <source>
        <strain evidence="7">CG08_land_8_20_14_0_20_45_16</strain>
    </source>
</reference>
<evidence type="ECO:0000313" key="8">
    <source>
        <dbReference type="Proteomes" id="UP000231343"/>
    </source>
</evidence>
<dbReference type="InterPro" id="IPR020103">
    <property type="entry name" value="PsdUridine_synth_cat_dom_sf"/>
</dbReference>
<dbReference type="PANTHER" id="PTHR47683">
    <property type="entry name" value="PSEUDOURIDINE SYNTHASE FAMILY PROTEIN-RELATED"/>
    <property type="match status" value="1"/>
</dbReference>
<dbReference type="SUPFAM" id="SSF55174">
    <property type="entry name" value="Alpha-L RNA-binding motif"/>
    <property type="match status" value="1"/>
</dbReference>
<dbReference type="Gene3D" id="3.30.70.580">
    <property type="entry name" value="Pseudouridine synthase I, catalytic domain, N-terminal subdomain"/>
    <property type="match status" value="1"/>
</dbReference>
<evidence type="ECO:0000256" key="1">
    <source>
        <dbReference type="ARBA" id="ARBA00008348"/>
    </source>
</evidence>
<dbReference type="PROSITE" id="PS01149">
    <property type="entry name" value="PSI_RSU"/>
    <property type="match status" value="1"/>
</dbReference>
<feature type="domain" description="RNA-binding S4" evidence="6">
    <location>
        <begin position="6"/>
        <end position="65"/>
    </location>
</feature>
<dbReference type="Pfam" id="PF00849">
    <property type="entry name" value="PseudoU_synth_2"/>
    <property type="match status" value="1"/>
</dbReference>
<keyword evidence="3 5" id="KW-0413">Isomerase</keyword>
<dbReference type="CDD" id="cd00165">
    <property type="entry name" value="S4"/>
    <property type="match status" value="1"/>
</dbReference>
<dbReference type="InterPro" id="IPR000748">
    <property type="entry name" value="PsdUridine_synth_RsuA/RluB/E/F"/>
</dbReference>
<dbReference type="GO" id="GO:0005829">
    <property type="term" value="C:cytosol"/>
    <property type="evidence" value="ECO:0007669"/>
    <property type="project" value="UniProtKB-ARBA"/>
</dbReference>
<organism evidence="7 8">
    <name type="scientific">Candidatus Saganbacteria bacterium CG08_land_8_20_14_0_20_45_16</name>
    <dbReference type="NCBI Taxonomy" id="2014293"/>
    <lineage>
        <taxon>Bacteria</taxon>
        <taxon>Bacillati</taxon>
        <taxon>Saganbacteria</taxon>
    </lineage>
</organism>
<dbReference type="Pfam" id="PF01479">
    <property type="entry name" value="S4"/>
    <property type="match status" value="1"/>
</dbReference>
<dbReference type="InterPro" id="IPR018496">
    <property type="entry name" value="PsdUridine_synth_RsuA/RluB_CS"/>
</dbReference>
<dbReference type="Gene3D" id="3.10.290.10">
    <property type="entry name" value="RNA-binding S4 domain"/>
    <property type="match status" value="1"/>
</dbReference>
<dbReference type="GO" id="GO:0120159">
    <property type="term" value="F:rRNA pseudouridine synthase activity"/>
    <property type="evidence" value="ECO:0007669"/>
    <property type="project" value="UniProtKB-ARBA"/>
</dbReference>
<evidence type="ECO:0000259" key="6">
    <source>
        <dbReference type="SMART" id="SM00363"/>
    </source>
</evidence>
<dbReference type="InterPro" id="IPR002942">
    <property type="entry name" value="S4_RNA-bd"/>
</dbReference>
<dbReference type="EC" id="5.4.99.-" evidence="5"/>
<keyword evidence="2 4" id="KW-0694">RNA-binding</keyword>
<evidence type="ECO:0000313" key="7">
    <source>
        <dbReference type="EMBL" id="PIS28231.1"/>
    </source>
</evidence>
<evidence type="ECO:0000256" key="3">
    <source>
        <dbReference type="ARBA" id="ARBA00023235"/>
    </source>
</evidence>
<dbReference type="InterPro" id="IPR020094">
    <property type="entry name" value="TruA/RsuA/RluB/E/F_N"/>
</dbReference>